<feature type="signal peptide" evidence="3">
    <location>
        <begin position="1"/>
        <end position="23"/>
    </location>
</feature>
<evidence type="ECO:0000256" key="3">
    <source>
        <dbReference type="SAM" id="SignalP"/>
    </source>
</evidence>
<dbReference type="GO" id="GO:0016788">
    <property type="term" value="F:hydrolase activity, acting on ester bonds"/>
    <property type="evidence" value="ECO:0007669"/>
    <property type="project" value="TreeGrafter"/>
</dbReference>
<dbReference type="PANTHER" id="PTHR40841:SF2">
    <property type="entry name" value="SIDEROPHORE-DEGRADING ESTERASE (EUROFUNG)"/>
    <property type="match status" value="1"/>
</dbReference>
<dbReference type="InterPro" id="IPR000801">
    <property type="entry name" value="Esterase-like"/>
</dbReference>
<dbReference type="SUPFAM" id="SSF53474">
    <property type="entry name" value="alpha/beta-Hydrolases"/>
    <property type="match status" value="1"/>
</dbReference>
<comment type="similarity">
    <text evidence="1">Belongs to the esterase D family.</text>
</comment>
<protein>
    <submittedName>
        <fullName evidence="4">Ferri-bacillibactin esterase BesA</fullName>
        <ecNumber evidence="4">3.1.-.-</ecNumber>
    </submittedName>
</protein>
<dbReference type="EMBL" id="CADIJR010000001">
    <property type="protein sequence ID" value="CAB3623900.1"/>
    <property type="molecule type" value="Genomic_DNA"/>
</dbReference>
<proteinExistence type="inferred from homology"/>
<dbReference type="RefSeq" id="WP_231689870.1">
    <property type="nucleotide sequence ID" value="NZ_CADIJR010000001.1"/>
</dbReference>
<dbReference type="Pfam" id="PF00756">
    <property type="entry name" value="Esterase"/>
    <property type="match status" value="1"/>
</dbReference>
<organism evidence="4 5">
    <name type="scientific">Achromobacter insuavis</name>
    <dbReference type="NCBI Taxonomy" id="1287735"/>
    <lineage>
        <taxon>Bacteria</taxon>
        <taxon>Pseudomonadati</taxon>
        <taxon>Pseudomonadota</taxon>
        <taxon>Betaproteobacteria</taxon>
        <taxon>Burkholderiales</taxon>
        <taxon>Alcaligenaceae</taxon>
        <taxon>Achromobacter</taxon>
    </lineage>
</organism>
<keyword evidence="5" id="KW-1185">Reference proteome</keyword>
<name>A0A6J4ZR12_9BURK</name>
<dbReference type="PROSITE" id="PS51257">
    <property type="entry name" value="PROKAR_LIPOPROTEIN"/>
    <property type="match status" value="1"/>
</dbReference>
<dbReference type="Gene3D" id="3.40.50.1820">
    <property type="entry name" value="alpha/beta hydrolase"/>
    <property type="match status" value="1"/>
</dbReference>
<evidence type="ECO:0000313" key="5">
    <source>
        <dbReference type="Proteomes" id="UP000507979"/>
    </source>
</evidence>
<feature type="chain" id="PRO_5026796767" evidence="3">
    <location>
        <begin position="24"/>
        <end position="310"/>
    </location>
</feature>
<dbReference type="AlphaFoldDB" id="A0A6J4ZR12"/>
<evidence type="ECO:0000313" key="4">
    <source>
        <dbReference type="EMBL" id="CAB3623900.1"/>
    </source>
</evidence>
<accession>A0A6J4ZR12</accession>
<evidence type="ECO:0000256" key="1">
    <source>
        <dbReference type="ARBA" id="ARBA00005622"/>
    </source>
</evidence>
<dbReference type="Proteomes" id="UP000507979">
    <property type="component" value="Unassembled WGS sequence"/>
</dbReference>
<dbReference type="InterPro" id="IPR052558">
    <property type="entry name" value="Siderophore_Hydrolase_D"/>
</dbReference>
<dbReference type="GeneID" id="92896067"/>
<dbReference type="InterPro" id="IPR029058">
    <property type="entry name" value="AB_hydrolase_fold"/>
</dbReference>
<gene>
    <name evidence="4" type="primary">besA_1</name>
    <name evidence="4" type="ORF">LMG26845_00234</name>
</gene>
<keyword evidence="2 4" id="KW-0378">Hydrolase</keyword>
<reference evidence="4 5" key="1">
    <citation type="submission" date="2020-04" db="EMBL/GenBank/DDBJ databases">
        <authorList>
            <person name="De Canck E."/>
        </authorList>
    </citation>
    <scope>NUCLEOTIDE SEQUENCE [LARGE SCALE GENOMIC DNA]</scope>
    <source>
        <strain evidence="4 5">LMG 26845</strain>
    </source>
</reference>
<keyword evidence="3" id="KW-0732">Signal</keyword>
<sequence>MRAAALFTLMLLSAACWPGGASAKDTPAAKPAFWQRGAGQPYEVADSTVWDVPDPVSGRAYQVFVALPPSYADQPQRRYPVLYVTDADYAFPIVRQIARRLNGEGPAVEEFILVGLSYAKGDGGMHSRRRDYTPTPAGTKDAPAADIHGESAAYIAYLRDGVVPFIASRYRTDEQRRLFLGHSYGGLLGAEILLSDPRLFTGYILGSPSLWYDKRYMLGREVAYATGHKDLPARVYMYIGEYEEVRKGDPRYARTYNMVSDTKALEAALKSRRYPSLKLRVDILNNENHLTVAPRGFTQGLLYLLPDSRR</sequence>
<dbReference type="EC" id="3.1.-.-" evidence="4"/>
<evidence type="ECO:0000256" key="2">
    <source>
        <dbReference type="ARBA" id="ARBA00022801"/>
    </source>
</evidence>
<dbReference type="PANTHER" id="PTHR40841">
    <property type="entry name" value="SIDEROPHORE TRIACETYLFUSARININE C ESTERASE"/>
    <property type="match status" value="1"/>
</dbReference>